<gene>
    <name evidence="1" type="ORF">NQ318_008828</name>
</gene>
<dbReference type="AlphaFoldDB" id="A0AAV8ZCF9"/>
<keyword evidence="2" id="KW-1185">Reference proteome</keyword>
<evidence type="ECO:0000313" key="2">
    <source>
        <dbReference type="Proteomes" id="UP001162162"/>
    </source>
</evidence>
<proteinExistence type="predicted"/>
<dbReference type="Proteomes" id="UP001162162">
    <property type="component" value="Unassembled WGS sequence"/>
</dbReference>
<name>A0AAV8ZCF9_9CUCU</name>
<dbReference type="EMBL" id="JAPWTK010000006">
    <property type="protein sequence ID" value="KAJ8961148.1"/>
    <property type="molecule type" value="Genomic_DNA"/>
</dbReference>
<protein>
    <submittedName>
        <fullName evidence="1">Uncharacterized protein</fullName>
    </submittedName>
</protein>
<evidence type="ECO:0000313" key="1">
    <source>
        <dbReference type="EMBL" id="KAJ8961148.1"/>
    </source>
</evidence>
<organism evidence="1 2">
    <name type="scientific">Aromia moschata</name>
    <dbReference type="NCBI Taxonomy" id="1265417"/>
    <lineage>
        <taxon>Eukaryota</taxon>
        <taxon>Metazoa</taxon>
        <taxon>Ecdysozoa</taxon>
        <taxon>Arthropoda</taxon>
        <taxon>Hexapoda</taxon>
        <taxon>Insecta</taxon>
        <taxon>Pterygota</taxon>
        <taxon>Neoptera</taxon>
        <taxon>Endopterygota</taxon>
        <taxon>Coleoptera</taxon>
        <taxon>Polyphaga</taxon>
        <taxon>Cucujiformia</taxon>
        <taxon>Chrysomeloidea</taxon>
        <taxon>Cerambycidae</taxon>
        <taxon>Cerambycinae</taxon>
        <taxon>Callichromatini</taxon>
        <taxon>Aromia</taxon>
    </lineage>
</organism>
<sequence>MFTNFKEVIISFGRSVDSLPSEKSESRYSDEDKEMEPTKIDYCYITRSAWLYTLFVLTRAMYCYPDGQNYC</sequence>
<comment type="caution">
    <text evidence="1">The sequence shown here is derived from an EMBL/GenBank/DDBJ whole genome shotgun (WGS) entry which is preliminary data.</text>
</comment>
<reference evidence="1" key="1">
    <citation type="journal article" date="2023" name="Insect Mol. Biol.">
        <title>Genome sequencing provides insights into the evolution of gene families encoding plant cell wall-degrading enzymes in longhorned beetles.</title>
        <authorList>
            <person name="Shin N.R."/>
            <person name="Okamura Y."/>
            <person name="Kirsch R."/>
            <person name="Pauchet Y."/>
        </authorList>
    </citation>
    <scope>NUCLEOTIDE SEQUENCE</scope>
    <source>
        <strain evidence="1">AMC_N1</strain>
    </source>
</reference>
<accession>A0AAV8ZCF9</accession>